<dbReference type="EMBL" id="CAJVAS010000002">
    <property type="protein sequence ID" value="CAG7602180.1"/>
    <property type="molecule type" value="Genomic_DNA"/>
</dbReference>
<proteinExistence type="predicted"/>
<reference evidence="1" key="1">
    <citation type="submission" date="2021-06" db="EMBL/GenBank/DDBJ databases">
        <authorList>
            <person name="Criscuolo A."/>
        </authorList>
    </citation>
    <scope>NUCLEOTIDE SEQUENCE</scope>
    <source>
        <strain evidence="1">CIP111600</strain>
    </source>
</reference>
<dbReference type="GO" id="GO:0070573">
    <property type="term" value="F:metallodipeptidase activity"/>
    <property type="evidence" value="ECO:0007669"/>
    <property type="project" value="InterPro"/>
</dbReference>
<name>A0A916JUQ9_9BACL</name>
<evidence type="ECO:0000313" key="2">
    <source>
        <dbReference type="Proteomes" id="UP000693672"/>
    </source>
</evidence>
<dbReference type="Proteomes" id="UP000693672">
    <property type="component" value="Unassembled WGS sequence"/>
</dbReference>
<protein>
    <recommendedName>
        <fullName evidence="3">Membrane dipeptidase</fullName>
    </recommendedName>
</protein>
<gene>
    <name evidence="1" type="ORF">PAESOLCIP111_00483</name>
</gene>
<evidence type="ECO:0000313" key="1">
    <source>
        <dbReference type="EMBL" id="CAG7602180.1"/>
    </source>
</evidence>
<dbReference type="PANTHER" id="PTHR10443:SF12">
    <property type="entry name" value="DIPEPTIDASE"/>
    <property type="match status" value="1"/>
</dbReference>
<dbReference type="AlphaFoldDB" id="A0A916JUQ9"/>
<dbReference type="PANTHER" id="PTHR10443">
    <property type="entry name" value="MICROSOMAL DIPEPTIDASE"/>
    <property type="match status" value="1"/>
</dbReference>
<evidence type="ECO:0008006" key="3">
    <source>
        <dbReference type="Google" id="ProtNLM"/>
    </source>
</evidence>
<accession>A0A916JUQ9</accession>
<comment type="caution">
    <text evidence="1">The sequence shown here is derived from an EMBL/GenBank/DDBJ whole genome shotgun (WGS) entry which is preliminary data.</text>
</comment>
<sequence>MMRVRIIDGHCDALYKMFEQPSIDFYDPAAGLDVSYARIKQANVKIQFFAIFLPERITVPQFDHYLEYINIFYRKITCDGRVRLIKNRDDLYAVWHSDQIGAILTLEGADAVQGNPLYTRTLYHLGVRFVGVTWNYGNWAADGILEPRQSGFSNRGKSFIKDCCDLGILLDASHLSAAAFWDLAAATAKPFVATHSNAKALCGHPRNLDDDQLRELIRRDGRIGVTFVPWFVDSANATIDGVLRHIDYIGALGGERQLVFGSDFDGISRAIPNLEHAGQYVNLVDALEKRYSGTQVQRFLNGNWFSFLERHLPVH</sequence>
<dbReference type="InterPro" id="IPR008257">
    <property type="entry name" value="Pept_M19"/>
</dbReference>
<dbReference type="GO" id="GO:0006508">
    <property type="term" value="P:proteolysis"/>
    <property type="evidence" value="ECO:0007669"/>
    <property type="project" value="InterPro"/>
</dbReference>
<organism evidence="1 2">
    <name type="scientific">Paenibacillus solanacearum</name>
    <dbReference type="NCBI Taxonomy" id="2048548"/>
    <lineage>
        <taxon>Bacteria</taxon>
        <taxon>Bacillati</taxon>
        <taxon>Bacillota</taxon>
        <taxon>Bacilli</taxon>
        <taxon>Bacillales</taxon>
        <taxon>Paenibacillaceae</taxon>
        <taxon>Paenibacillus</taxon>
    </lineage>
</organism>
<dbReference type="PROSITE" id="PS51365">
    <property type="entry name" value="RENAL_DIPEPTIDASE_2"/>
    <property type="match status" value="1"/>
</dbReference>
<keyword evidence="2" id="KW-1185">Reference proteome</keyword>
<dbReference type="Pfam" id="PF01244">
    <property type="entry name" value="Peptidase_M19"/>
    <property type="match status" value="1"/>
</dbReference>